<dbReference type="Proteomes" id="UP001055039">
    <property type="component" value="Unassembled WGS sequence"/>
</dbReference>
<keyword evidence="2" id="KW-1185">Reference proteome</keyword>
<reference evidence="1" key="1">
    <citation type="journal article" date="2021" name="Front. Microbiol.">
        <title>Comprehensive Comparative Genomics and Phenotyping of Methylobacterium Species.</title>
        <authorList>
            <person name="Alessa O."/>
            <person name="Ogura Y."/>
            <person name="Fujitani Y."/>
            <person name="Takami H."/>
            <person name="Hayashi T."/>
            <person name="Sahin N."/>
            <person name="Tani A."/>
        </authorList>
    </citation>
    <scope>NUCLEOTIDE SEQUENCE</scope>
    <source>
        <strain evidence="1">NBRC 15686</strain>
    </source>
</reference>
<evidence type="ECO:0000313" key="1">
    <source>
        <dbReference type="EMBL" id="GJE65156.1"/>
    </source>
</evidence>
<reference evidence="1" key="2">
    <citation type="submission" date="2021-08" db="EMBL/GenBank/DDBJ databases">
        <authorList>
            <person name="Tani A."/>
            <person name="Ola A."/>
            <person name="Ogura Y."/>
            <person name="Katsura K."/>
            <person name="Hayashi T."/>
        </authorList>
    </citation>
    <scope>NUCLEOTIDE SEQUENCE</scope>
    <source>
        <strain evidence="1">NBRC 15686</strain>
    </source>
</reference>
<protein>
    <submittedName>
        <fullName evidence="1">Aklanonic acid methyl ester cyclase DauD</fullName>
    </submittedName>
</protein>
<organism evidence="1 2">
    <name type="scientific">Methylorubrum aminovorans</name>
    <dbReference type="NCBI Taxonomy" id="269069"/>
    <lineage>
        <taxon>Bacteria</taxon>
        <taxon>Pseudomonadati</taxon>
        <taxon>Pseudomonadota</taxon>
        <taxon>Alphaproteobacteria</taxon>
        <taxon>Hyphomicrobiales</taxon>
        <taxon>Methylobacteriaceae</taxon>
        <taxon>Methylorubrum</taxon>
    </lineage>
</organism>
<dbReference type="PANTHER" id="PTHR38436">
    <property type="entry name" value="POLYKETIDE CYCLASE SNOAL-LIKE DOMAIN"/>
    <property type="match status" value="1"/>
</dbReference>
<gene>
    <name evidence="1" type="primary">dauD</name>
    <name evidence="1" type="ORF">LNAOJCKE_2366</name>
</gene>
<dbReference type="Gene3D" id="3.10.450.50">
    <property type="match status" value="1"/>
</dbReference>
<proteinExistence type="predicted"/>
<dbReference type="SUPFAM" id="SSF54427">
    <property type="entry name" value="NTF2-like"/>
    <property type="match status" value="1"/>
</dbReference>
<dbReference type="RefSeq" id="WP_166059922.1">
    <property type="nucleotide sequence ID" value="NZ_JBMUME010000010.1"/>
</dbReference>
<name>A0ABQ4UCV5_9HYPH</name>
<dbReference type="Pfam" id="PF07366">
    <property type="entry name" value="SnoaL"/>
    <property type="match status" value="1"/>
</dbReference>
<accession>A0ABQ4UCV5</accession>
<evidence type="ECO:0000313" key="2">
    <source>
        <dbReference type="Proteomes" id="UP001055039"/>
    </source>
</evidence>
<comment type="caution">
    <text evidence="1">The sequence shown here is derived from an EMBL/GenBank/DDBJ whole genome shotgun (WGS) entry which is preliminary data.</text>
</comment>
<dbReference type="InterPro" id="IPR032710">
    <property type="entry name" value="NTF2-like_dom_sf"/>
</dbReference>
<dbReference type="InterPro" id="IPR009959">
    <property type="entry name" value="Cyclase_SnoaL-like"/>
</dbReference>
<dbReference type="EMBL" id="BPRC01000007">
    <property type="protein sequence ID" value="GJE65156.1"/>
    <property type="molecule type" value="Genomic_DNA"/>
</dbReference>
<sequence>MSINPYGDRLFAEFYTCNDPDVAARLAQERLADDFVDHSPVFGATPDKAGFTRSVSFINSAFRQDYHVERTIEQGDTVVAIWSANGEHVGQFMHVAPTGARFRLKGITAYALRDGRITAHWEQFDVLAILMALGIVPPLGG</sequence>
<dbReference type="PANTHER" id="PTHR38436:SF1">
    <property type="entry name" value="ESTER CYCLASE"/>
    <property type="match status" value="1"/>
</dbReference>